<dbReference type="PIRSF" id="PIRSF037714">
    <property type="entry name" value="TolR"/>
    <property type="match status" value="1"/>
</dbReference>
<evidence type="ECO:0000313" key="12">
    <source>
        <dbReference type="Proteomes" id="UP000000442"/>
    </source>
</evidence>
<dbReference type="InterPro" id="IPR017270">
    <property type="entry name" value="MotA/TolQ/ExbB-rel"/>
</dbReference>
<keyword evidence="7" id="KW-0175">Coiled coil</keyword>
<evidence type="ECO:0000259" key="10">
    <source>
        <dbReference type="Pfam" id="PF01618"/>
    </source>
</evidence>
<keyword evidence="5 8" id="KW-0472">Membrane</keyword>
<accession>C0QD92</accession>
<evidence type="ECO:0000256" key="8">
    <source>
        <dbReference type="SAM" id="Phobius"/>
    </source>
</evidence>
<organism evidence="11 12">
    <name type="scientific">Desulforapulum autotrophicum (strain ATCC 43914 / DSM 3382 / VKM B-1955 / HRM2)</name>
    <name type="common">Desulfobacterium autotrophicum</name>
    <dbReference type="NCBI Taxonomy" id="177437"/>
    <lineage>
        <taxon>Bacteria</taxon>
        <taxon>Pseudomonadati</taxon>
        <taxon>Thermodesulfobacteriota</taxon>
        <taxon>Desulfobacteria</taxon>
        <taxon>Desulfobacterales</taxon>
        <taxon>Desulfobacteraceae</taxon>
        <taxon>Desulforapulum</taxon>
    </lineage>
</organism>
<keyword evidence="2" id="KW-1003">Cell membrane</keyword>
<feature type="transmembrane region" description="Helical" evidence="8">
    <location>
        <begin position="283"/>
        <end position="299"/>
    </location>
</feature>
<evidence type="ECO:0000256" key="1">
    <source>
        <dbReference type="ARBA" id="ARBA00004651"/>
    </source>
</evidence>
<keyword evidence="9" id="KW-0732">Signal</keyword>
<evidence type="ECO:0000313" key="11">
    <source>
        <dbReference type="EMBL" id="ACN13130.1"/>
    </source>
</evidence>
<dbReference type="PANTHER" id="PTHR30625">
    <property type="entry name" value="PROTEIN TOLQ"/>
    <property type="match status" value="1"/>
</dbReference>
<dbReference type="KEGG" id="dat:HRM2_00070"/>
<dbReference type="RefSeq" id="WP_012662381.1">
    <property type="nucleotide sequence ID" value="NC_012108.1"/>
</dbReference>
<dbReference type="EMBL" id="CP001087">
    <property type="protein sequence ID" value="ACN13130.1"/>
    <property type="molecule type" value="Genomic_DNA"/>
</dbReference>
<dbReference type="Pfam" id="PF01618">
    <property type="entry name" value="MotA_ExbB"/>
    <property type="match status" value="1"/>
</dbReference>
<dbReference type="GO" id="GO:0017038">
    <property type="term" value="P:protein import"/>
    <property type="evidence" value="ECO:0007669"/>
    <property type="project" value="TreeGrafter"/>
</dbReference>
<feature type="signal peptide" evidence="9">
    <location>
        <begin position="1"/>
        <end position="18"/>
    </location>
</feature>
<keyword evidence="6" id="KW-0653">Protein transport</keyword>
<dbReference type="InterPro" id="IPR002898">
    <property type="entry name" value="MotA_ExbB_proton_chnl"/>
</dbReference>
<gene>
    <name evidence="11" type="primary">tolQ3</name>
    <name evidence="11" type="ordered locus">HRM2_00070</name>
</gene>
<sequence length="478" mass="52929">MILIILFLSMGITVHSFAAQQQTHDMRATAIEAQEQRNKMMHQADLERQTAAKEANESRQKIFQDKKSLTRAIEQQKQKNLALDQKNIQLKEKIKALKASKEKMGTRLAEMDAVVKELSGFVRITAKDIDTLIGQSLQSALIKDRKAAITPLLKTSKFPAMKDIRAMKNILMDEILGSGQVRIQQGTIIDQMGKEVMADILVLGNFTAAYRIDKTVGFLLFSDESQQLFALSKEPSSAMQKAIGKYMNGKSDAVPIDISKGNAMRQLTHRLSLLEQIPKGGPVVWPILALAVLAVLIILEKTFFLARKYLNAAPFMATLKKRIAAQDWEGCSQLLARHGKKPLARALSAGMDFRTKTRTDMENALQEAILREIPPLERFLSTLGMLAAIAPLMGLLGTVTGMINTFHTITFYGTSDPRMMSGGISEALVTTMLGLCVAIPIMLCHTLLSRWVETMIATMEEKGVAMVNAFFILGNGEF</sequence>
<keyword evidence="4 8" id="KW-1133">Transmembrane helix</keyword>
<feature type="coiled-coil region" evidence="7">
    <location>
        <begin position="59"/>
        <end position="103"/>
    </location>
</feature>
<dbReference type="HOGENOM" id="CLU_047225_1_0_7"/>
<feature type="transmembrane region" description="Helical" evidence="8">
    <location>
        <begin position="427"/>
        <end position="448"/>
    </location>
</feature>
<feature type="transmembrane region" description="Helical" evidence="8">
    <location>
        <begin position="379"/>
        <end position="407"/>
    </location>
</feature>
<evidence type="ECO:0000256" key="4">
    <source>
        <dbReference type="ARBA" id="ARBA00022989"/>
    </source>
</evidence>
<reference evidence="11 12" key="1">
    <citation type="journal article" date="2009" name="Environ. Microbiol.">
        <title>Genome sequence of Desulfobacterium autotrophicum HRM2, a marine sulfate reducer oxidizing organic carbon completely to carbon dioxide.</title>
        <authorList>
            <person name="Strittmatter A.W."/>
            <person name="Liesegang H."/>
            <person name="Rabus R."/>
            <person name="Decker I."/>
            <person name="Amann J."/>
            <person name="Andres S."/>
            <person name="Henne A."/>
            <person name="Fricke W.F."/>
            <person name="Martinez-Arias R."/>
            <person name="Bartels D."/>
            <person name="Goesmann A."/>
            <person name="Krause L."/>
            <person name="Puehler A."/>
            <person name="Klenk H.P."/>
            <person name="Richter M."/>
            <person name="Schuler M."/>
            <person name="Gloeckner F.O."/>
            <person name="Meyerdierks A."/>
            <person name="Gottschalk G."/>
            <person name="Amann R."/>
        </authorList>
    </citation>
    <scope>NUCLEOTIDE SEQUENCE [LARGE SCALE GENOMIC DNA]</scope>
    <source>
        <strain evidence="12">ATCC 43914 / DSM 3382 / HRM2</strain>
    </source>
</reference>
<dbReference type="GO" id="GO:0005886">
    <property type="term" value="C:plasma membrane"/>
    <property type="evidence" value="ECO:0007669"/>
    <property type="project" value="UniProtKB-SubCell"/>
</dbReference>
<evidence type="ECO:0000256" key="6">
    <source>
        <dbReference type="RuleBase" id="RU004057"/>
    </source>
</evidence>
<protein>
    <submittedName>
        <fullName evidence="11">TolQ3</fullName>
    </submittedName>
</protein>
<evidence type="ECO:0000256" key="5">
    <source>
        <dbReference type="ARBA" id="ARBA00023136"/>
    </source>
</evidence>
<dbReference type="OrthoDB" id="4045at2"/>
<dbReference type="AlphaFoldDB" id="C0QD92"/>
<dbReference type="Proteomes" id="UP000000442">
    <property type="component" value="Chromosome"/>
</dbReference>
<dbReference type="PANTHER" id="PTHR30625:SF11">
    <property type="entry name" value="MOTA_TOLQ_EXBB PROTON CHANNEL DOMAIN-CONTAINING PROTEIN"/>
    <property type="match status" value="1"/>
</dbReference>
<proteinExistence type="inferred from homology"/>
<comment type="similarity">
    <text evidence="6">Belongs to the exbB/tolQ family.</text>
</comment>
<feature type="chain" id="PRO_5002902305" evidence="9">
    <location>
        <begin position="19"/>
        <end position="478"/>
    </location>
</feature>
<keyword evidence="6" id="KW-0813">Transport</keyword>
<dbReference type="InterPro" id="IPR050790">
    <property type="entry name" value="ExbB/TolQ_transport"/>
</dbReference>
<keyword evidence="3 8" id="KW-0812">Transmembrane</keyword>
<evidence type="ECO:0000256" key="7">
    <source>
        <dbReference type="SAM" id="Coils"/>
    </source>
</evidence>
<dbReference type="eggNOG" id="COG0811">
    <property type="taxonomic scope" value="Bacteria"/>
</dbReference>
<comment type="subcellular location">
    <subcellularLocation>
        <location evidence="1">Cell membrane</location>
        <topology evidence="1">Multi-pass membrane protein</topology>
    </subcellularLocation>
    <subcellularLocation>
        <location evidence="6">Membrane</location>
        <topology evidence="6">Multi-pass membrane protein</topology>
    </subcellularLocation>
</comment>
<dbReference type="STRING" id="177437.HRM2_00070"/>
<evidence type="ECO:0000256" key="3">
    <source>
        <dbReference type="ARBA" id="ARBA00022692"/>
    </source>
</evidence>
<feature type="domain" description="MotA/TolQ/ExbB proton channel" evidence="10">
    <location>
        <begin position="340"/>
        <end position="460"/>
    </location>
</feature>
<evidence type="ECO:0000256" key="9">
    <source>
        <dbReference type="SAM" id="SignalP"/>
    </source>
</evidence>
<keyword evidence="12" id="KW-1185">Reference proteome</keyword>
<name>C0QD92_DESAH</name>
<evidence type="ECO:0000256" key="2">
    <source>
        <dbReference type="ARBA" id="ARBA00022475"/>
    </source>
</evidence>